<dbReference type="InterPro" id="IPR006912">
    <property type="entry name" value="Harbinger_derived_prot"/>
</dbReference>
<comment type="caution">
    <text evidence="1">The sequence shown here is derived from an EMBL/GenBank/DDBJ whole genome shotgun (WGS) entry which is preliminary data.</text>
</comment>
<name>A0ABQ5EMP3_9ASTR</name>
<gene>
    <name evidence="1" type="ORF">Tco_0978251</name>
</gene>
<protein>
    <submittedName>
        <fullName evidence="1">ALP1-like protein</fullName>
    </submittedName>
</protein>
<dbReference type="Pfam" id="PF04827">
    <property type="entry name" value="Plant_tran"/>
    <property type="match status" value="1"/>
</dbReference>
<proteinExistence type="predicted"/>
<organism evidence="1 2">
    <name type="scientific">Tanacetum coccineum</name>
    <dbReference type="NCBI Taxonomy" id="301880"/>
    <lineage>
        <taxon>Eukaryota</taxon>
        <taxon>Viridiplantae</taxon>
        <taxon>Streptophyta</taxon>
        <taxon>Embryophyta</taxon>
        <taxon>Tracheophyta</taxon>
        <taxon>Spermatophyta</taxon>
        <taxon>Magnoliopsida</taxon>
        <taxon>eudicotyledons</taxon>
        <taxon>Gunneridae</taxon>
        <taxon>Pentapetalae</taxon>
        <taxon>asterids</taxon>
        <taxon>campanulids</taxon>
        <taxon>Asterales</taxon>
        <taxon>Asteraceae</taxon>
        <taxon>Asteroideae</taxon>
        <taxon>Anthemideae</taxon>
        <taxon>Anthemidinae</taxon>
        <taxon>Tanacetum</taxon>
    </lineage>
</organism>
<reference evidence="1" key="2">
    <citation type="submission" date="2022-01" db="EMBL/GenBank/DDBJ databases">
        <authorList>
            <person name="Yamashiro T."/>
            <person name="Shiraishi A."/>
            <person name="Satake H."/>
            <person name="Nakayama K."/>
        </authorList>
    </citation>
    <scope>NUCLEOTIDE SEQUENCE</scope>
</reference>
<reference evidence="1" key="1">
    <citation type="journal article" date="2022" name="Int. J. Mol. Sci.">
        <title>Draft Genome of Tanacetum Coccineum: Genomic Comparison of Closely Related Tanacetum-Family Plants.</title>
        <authorList>
            <person name="Yamashiro T."/>
            <person name="Shiraishi A."/>
            <person name="Nakayama K."/>
            <person name="Satake H."/>
        </authorList>
    </citation>
    <scope>NUCLEOTIDE SEQUENCE</scope>
</reference>
<keyword evidence="2" id="KW-1185">Reference proteome</keyword>
<evidence type="ECO:0000313" key="2">
    <source>
        <dbReference type="Proteomes" id="UP001151760"/>
    </source>
</evidence>
<dbReference type="EMBL" id="BQNB010016463">
    <property type="protein sequence ID" value="GJT52094.1"/>
    <property type="molecule type" value="Genomic_DNA"/>
</dbReference>
<dbReference type="Proteomes" id="UP001151760">
    <property type="component" value="Unassembled WGS sequence"/>
</dbReference>
<sequence length="95" mass="10950">MGATTARKSLQMFCNTIMELYDEEFLRKPAYTDMEKLYAHHDEKHGFPGMLESIDCTDWSWANCPVAYTVQFCRGDHGPDPFILLEAIASNDLWI</sequence>
<evidence type="ECO:0000313" key="1">
    <source>
        <dbReference type="EMBL" id="GJT52094.1"/>
    </source>
</evidence>
<accession>A0ABQ5EMP3</accession>
<dbReference type="PANTHER" id="PTHR47150:SF4">
    <property type="entry name" value="HARBINGER TRANSPOSASE-DERIVED PROTEIN-RELATED"/>
    <property type="match status" value="1"/>
</dbReference>
<dbReference type="PANTHER" id="PTHR47150">
    <property type="entry name" value="OS12G0169200 PROTEIN"/>
    <property type="match status" value="1"/>
</dbReference>